<dbReference type="AlphaFoldDB" id="A0AAE0LQB3"/>
<reference evidence="6" key="2">
    <citation type="submission" date="2023-06" db="EMBL/GenBank/DDBJ databases">
        <authorList>
            <consortium name="Lawrence Berkeley National Laboratory"/>
            <person name="Haridas S."/>
            <person name="Hensen N."/>
            <person name="Bonometti L."/>
            <person name="Westerberg I."/>
            <person name="Brannstrom I.O."/>
            <person name="Guillou S."/>
            <person name="Cros-Aarteil S."/>
            <person name="Calhoun S."/>
            <person name="Kuo A."/>
            <person name="Mondo S."/>
            <person name="Pangilinan J."/>
            <person name="Riley R."/>
            <person name="Labutti K."/>
            <person name="Andreopoulos B."/>
            <person name="Lipzen A."/>
            <person name="Chen C."/>
            <person name="Yanf M."/>
            <person name="Daum C."/>
            <person name="Ng V."/>
            <person name="Clum A."/>
            <person name="Steindorff A."/>
            <person name="Ohm R."/>
            <person name="Martin F."/>
            <person name="Silar P."/>
            <person name="Natvig D."/>
            <person name="Lalanne C."/>
            <person name="Gautier V."/>
            <person name="Ament-Velasquez S.L."/>
            <person name="Kruys A."/>
            <person name="Hutchinson M.I."/>
            <person name="Powell A.J."/>
            <person name="Barry K."/>
            <person name="Miller A.N."/>
            <person name="Grigoriev I.V."/>
            <person name="Debuchy R."/>
            <person name="Gladieux P."/>
            <person name="Thoren M.H."/>
            <person name="Johannesson H."/>
        </authorList>
    </citation>
    <scope>NUCLEOTIDE SEQUENCE</scope>
    <source>
        <strain evidence="6">CBS 168.71</strain>
    </source>
</reference>
<feature type="domain" description="F-box" evidence="5">
    <location>
        <begin position="5"/>
        <end position="44"/>
    </location>
</feature>
<reference evidence="6" key="1">
    <citation type="journal article" date="2023" name="Mol. Phylogenet. Evol.">
        <title>Genome-scale phylogeny and comparative genomics of the fungal order Sordariales.</title>
        <authorList>
            <person name="Hensen N."/>
            <person name="Bonometti L."/>
            <person name="Westerberg I."/>
            <person name="Brannstrom I.O."/>
            <person name="Guillou S."/>
            <person name="Cros-Aarteil S."/>
            <person name="Calhoun S."/>
            <person name="Haridas S."/>
            <person name="Kuo A."/>
            <person name="Mondo S."/>
            <person name="Pangilinan J."/>
            <person name="Riley R."/>
            <person name="LaButti K."/>
            <person name="Andreopoulos B."/>
            <person name="Lipzen A."/>
            <person name="Chen C."/>
            <person name="Yan M."/>
            <person name="Daum C."/>
            <person name="Ng V."/>
            <person name="Clum A."/>
            <person name="Steindorff A."/>
            <person name="Ohm R.A."/>
            <person name="Martin F."/>
            <person name="Silar P."/>
            <person name="Natvig D.O."/>
            <person name="Lalanne C."/>
            <person name="Gautier V."/>
            <person name="Ament-Velasquez S.L."/>
            <person name="Kruys A."/>
            <person name="Hutchinson M.I."/>
            <person name="Powell A.J."/>
            <person name="Barry K."/>
            <person name="Miller A.N."/>
            <person name="Grigoriev I.V."/>
            <person name="Debuchy R."/>
            <person name="Gladieux P."/>
            <person name="Hiltunen Thoren M."/>
            <person name="Johannesson H."/>
        </authorList>
    </citation>
    <scope>NUCLEOTIDE SEQUENCE</scope>
    <source>
        <strain evidence="6">CBS 168.71</strain>
    </source>
</reference>
<gene>
    <name evidence="6" type="ORF">B0H64DRAFT_464887</name>
</gene>
<dbReference type="CDD" id="cd09917">
    <property type="entry name" value="F-box_SF"/>
    <property type="match status" value="1"/>
</dbReference>
<dbReference type="PROSITE" id="PS50088">
    <property type="entry name" value="ANK_REPEAT"/>
    <property type="match status" value="3"/>
</dbReference>
<proteinExistence type="predicted"/>
<dbReference type="GO" id="GO:0019706">
    <property type="term" value="F:protein-cysteine S-palmitoyltransferase activity"/>
    <property type="evidence" value="ECO:0007669"/>
    <property type="project" value="UniProtKB-EC"/>
</dbReference>
<dbReference type="InterPro" id="IPR001810">
    <property type="entry name" value="F-box_dom"/>
</dbReference>
<feature type="repeat" description="ANK" evidence="4">
    <location>
        <begin position="204"/>
        <end position="236"/>
    </location>
</feature>
<keyword evidence="7" id="KW-1185">Reference proteome</keyword>
<dbReference type="GeneID" id="87844590"/>
<accession>A0AAE0LQB3</accession>
<dbReference type="PROSITE" id="PS50297">
    <property type="entry name" value="ANK_REP_REGION"/>
    <property type="match status" value="3"/>
</dbReference>
<evidence type="ECO:0000256" key="4">
    <source>
        <dbReference type="PROSITE-ProRule" id="PRU00023"/>
    </source>
</evidence>
<evidence type="ECO:0000313" key="6">
    <source>
        <dbReference type="EMBL" id="KAK3292999.1"/>
    </source>
</evidence>
<dbReference type="SUPFAM" id="SSF48403">
    <property type="entry name" value="Ankyrin repeat"/>
    <property type="match status" value="2"/>
</dbReference>
<dbReference type="PRINTS" id="PR01415">
    <property type="entry name" value="ANKYRIN"/>
</dbReference>
<feature type="repeat" description="ANK" evidence="4">
    <location>
        <begin position="239"/>
        <end position="272"/>
    </location>
</feature>
<evidence type="ECO:0000259" key="5">
    <source>
        <dbReference type="Pfam" id="PF12937"/>
    </source>
</evidence>
<evidence type="ECO:0000313" key="7">
    <source>
        <dbReference type="Proteomes" id="UP001278766"/>
    </source>
</evidence>
<dbReference type="EC" id="2.3.1.225" evidence="1"/>
<dbReference type="PANTHER" id="PTHR24161:SF85">
    <property type="entry name" value="PALMITOYLTRANSFERASE HIP14"/>
    <property type="match status" value="1"/>
</dbReference>
<sequence length="884" mass="96989">MAALQFLPNEILLAIAGHLADFQDLAALALTGRRLFSVANPGLYATAARDYKTALFYCAENRLIEPIGSLLNHGADPNQIFASPIPPDSLNHVLAAQGRRPGRRPLFDQKLALAVMESTLGRTQHGDDALVTLLLDNGANINSALHATGKFTTPESFPHPHSFASTFYPDPLLATPLHLAILAGHSSTARLLLARGASTIVSYGGITALHVAAWYGNLELCKSLLDESPHQAVDSRTAAQLTPFHYAVAGGQLQTVGRFLLQRGADIRAGFKGPQLDGYIPSYFSYHLNNAFTYALWAQQHGDASILLDMNPDFAASGHISYPHDPLEGCLVSIDINRSGDGEEAVALLRRLLLSSDHGTDTASKSFWYYCTLALSRDLPQFTKLLLESANVRAPPLRNIESGVPTRLIQHARSNAGVDAVMALIEYGVSVQGMTRPCLSRVFPPPTTGPVGNRLPAYHEGMSMPQFEARLKIGKLVYQRLSAGPEGVDDNDLRVALVGACQPGGLRMCEWLASIGALRAVAKADLAIMLYRAASGNDSRLTEWVLGQTENTGDKCWVMNRISVRDVIFKSGGNETALMLARHGANLKLQVEFNDEMPWSLGWTRRLFSCRTRQRMPIHAYYDGKNGSNVFFLVCGKPDIPGAVELLQLAIQAAGESAKDLVNCNLLTSHPYRNLPPVSLLCSARLPWSRPRWDHRATIDRRPEEANAHSEPARLAMLQMLLDAGAEVHTLAERRDYRPAEDSEEPTESLWHALASEDRDEIKRQQAFALERGPSVVWGIYDWGDDPIRCAIRSGFPTLVQAILEARPLPTRNHPAALRYLKAACDGDPDAYHETRRLSPEHNLAEFSKHIILDLNSEAACSPDSFMDFNPFEMGDIKATEGSY</sequence>
<dbReference type="SMART" id="SM00248">
    <property type="entry name" value="ANK"/>
    <property type="match status" value="7"/>
</dbReference>
<dbReference type="Gene3D" id="1.25.40.20">
    <property type="entry name" value="Ankyrin repeat-containing domain"/>
    <property type="match status" value="2"/>
</dbReference>
<keyword evidence="2" id="KW-0677">Repeat</keyword>
<protein>
    <recommendedName>
        <fullName evidence="1">protein S-acyltransferase</fullName>
        <ecNumber evidence="1">2.3.1.225</ecNumber>
    </recommendedName>
</protein>
<dbReference type="InterPro" id="IPR002110">
    <property type="entry name" value="Ankyrin_rpt"/>
</dbReference>
<organism evidence="6 7">
    <name type="scientific">Chaetomium fimeti</name>
    <dbReference type="NCBI Taxonomy" id="1854472"/>
    <lineage>
        <taxon>Eukaryota</taxon>
        <taxon>Fungi</taxon>
        <taxon>Dikarya</taxon>
        <taxon>Ascomycota</taxon>
        <taxon>Pezizomycotina</taxon>
        <taxon>Sordariomycetes</taxon>
        <taxon>Sordariomycetidae</taxon>
        <taxon>Sordariales</taxon>
        <taxon>Chaetomiaceae</taxon>
        <taxon>Chaetomium</taxon>
    </lineage>
</organism>
<dbReference type="RefSeq" id="XP_062656513.1">
    <property type="nucleotide sequence ID" value="XM_062807642.1"/>
</dbReference>
<dbReference type="EMBL" id="JAUEPN010000006">
    <property type="protein sequence ID" value="KAK3292999.1"/>
    <property type="molecule type" value="Genomic_DNA"/>
</dbReference>
<comment type="caution">
    <text evidence="6">The sequence shown here is derived from an EMBL/GenBank/DDBJ whole genome shotgun (WGS) entry which is preliminary data.</text>
</comment>
<evidence type="ECO:0000256" key="3">
    <source>
        <dbReference type="ARBA" id="ARBA00023043"/>
    </source>
</evidence>
<keyword evidence="3 4" id="KW-0040">ANK repeat</keyword>
<dbReference type="InterPro" id="IPR036770">
    <property type="entry name" value="Ankyrin_rpt-contain_sf"/>
</dbReference>
<dbReference type="PANTHER" id="PTHR24161">
    <property type="entry name" value="ANK_REP_REGION DOMAIN-CONTAINING PROTEIN-RELATED"/>
    <property type="match status" value="1"/>
</dbReference>
<name>A0AAE0LQB3_9PEZI</name>
<feature type="repeat" description="ANK" evidence="4">
    <location>
        <begin position="175"/>
        <end position="198"/>
    </location>
</feature>
<evidence type="ECO:0000256" key="1">
    <source>
        <dbReference type="ARBA" id="ARBA00012210"/>
    </source>
</evidence>
<dbReference type="Proteomes" id="UP001278766">
    <property type="component" value="Unassembled WGS sequence"/>
</dbReference>
<dbReference type="Pfam" id="PF12796">
    <property type="entry name" value="Ank_2"/>
    <property type="match status" value="1"/>
</dbReference>
<dbReference type="Pfam" id="PF00023">
    <property type="entry name" value="Ank"/>
    <property type="match status" value="1"/>
</dbReference>
<dbReference type="Pfam" id="PF12937">
    <property type="entry name" value="F-box-like"/>
    <property type="match status" value="1"/>
</dbReference>
<evidence type="ECO:0000256" key="2">
    <source>
        <dbReference type="ARBA" id="ARBA00022737"/>
    </source>
</evidence>